<evidence type="ECO:0000256" key="5">
    <source>
        <dbReference type="ARBA" id="ARBA00022692"/>
    </source>
</evidence>
<feature type="region of interest" description="Disordered" evidence="13">
    <location>
        <begin position="283"/>
        <end position="333"/>
    </location>
</feature>
<evidence type="ECO:0000256" key="3">
    <source>
        <dbReference type="ARBA" id="ARBA00022448"/>
    </source>
</evidence>
<comment type="similarity">
    <text evidence="2">Belongs to the TMEM175 family.</text>
</comment>
<evidence type="ECO:0000256" key="7">
    <source>
        <dbReference type="ARBA" id="ARBA00022958"/>
    </source>
</evidence>
<keyword evidence="8 14" id="KW-1133">Transmembrane helix</keyword>
<dbReference type="EMBL" id="CP035495">
    <property type="protein sequence ID" value="QAY62624.1"/>
    <property type="molecule type" value="Genomic_DNA"/>
</dbReference>
<feature type="transmembrane region" description="Helical" evidence="14">
    <location>
        <begin position="118"/>
        <end position="140"/>
    </location>
</feature>
<evidence type="ECO:0000256" key="8">
    <source>
        <dbReference type="ARBA" id="ARBA00022989"/>
    </source>
</evidence>
<reference evidence="15 16" key="1">
    <citation type="submission" date="2019-01" db="EMBL/GenBank/DDBJ databases">
        <title>Genome sequencing of strain 2JSPR-7.</title>
        <authorList>
            <person name="Heo J."/>
            <person name="Kim S.-J."/>
            <person name="Kim J.-S."/>
            <person name="Hong S.-B."/>
            <person name="Kwon S.-W."/>
        </authorList>
    </citation>
    <scope>NUCLEOTIDE SEQUENCE [LARGE SCALE GENOMIC DNA]</scope>
    <source>
        <strain evidence="15 16">2JSPR-7</strain>
    </source>
</reference>
<dbReference type="GO" id="GO:0016020">
    <property type="term" value="C:membrane"/>
    <property type="evidence" value="ECO:0007669"/>
    <property type="project" value="UniProtKB-SubCell"/>
</dbReference>
<dbReference type="GO" id="GO:0015252">
    <property type="term" value="F:proton channel activity"/>
    <property type="evidence" value="ECO:0007669"/>
    <property type="project" value="InterPro"/>
</dbReference>
<feature type="transmembrane region" description="Helical" evidence="14">
    <location>
        <begin position="161"/>
        <end position="179"/>
    </location>
</feature>
<evidence type="ECO:0000256" key="10">
    <source>
        <dbReference type="ARBA" id="ARBA00023136"/>
    </source>
</evidence>
<comment type="catalytic activity">
    <reaction evidence="12">
        <text>K(+)(in) = K(+)(out)</text>
        <dbReference type="Rhea" id="RHEA:29463"/>
        <dbReference type="ChEBI" id="CHEBI:29103"/>
    </reaction>
</comment>
<feature type="compositionally biased region" description="Low complexity" evidence="13">
    <location>
        <begin position="222"/>
        <end position="241"/>
    </location>
</feature>
<proteinExistence type="inferred from homology"/>
<keyword evidence="4" id="KW-0633">Potassium transport</keyword>
<protein>
    <submittedName>
        <fullName evidence="15">DUF1211 domain-containing protein</fullName>
    </submittedName>
</protein>
<feature type="region of interest" description="Disordered" evidence="13">
    <location>
        <begin position="356"/>
        <end position="379"/>
    </location>
</feature>
<evidence type="ECO:0000256" key="6">
    <source>
        <dbReference type="ARBA" id="ARBA00022826"/>
    </source>
</evidence>
<feature type="transmembrane region" description="Helical" evidence="14">
    <location>
        <begin position="185"/>
        <end position="204"/>
    </location>
</feature>
<gene>
    <name evidence="15" type="ORF">ET495_04425</name>
</gene>
<dbReference type="KEGG" id="xyl:ET495_04425"/>
<dbReference type="GO" id="GO:0005267">
    <property type="term" value="F:potassium channel activity"/>
    <property type="evidence" value="ECO:0007669"/>
    <property type="project" value="UniProtKB-KW"/>
</dbReference>
<comment type="subcellular location">
    <subcellularLocation>
        <location evidence="1">Membrane</location>
        <topology evidence="1">Multi-pass membrane protein</topology>
    </subcellularLocation>
</comment>
<keyword evidence="7" id="KW-0630">Potassium</keyword>
<evidence type="ECO:0000313" key="15">
    <source>
        <dbReference type="EMBL" id="QAY62624.1"/>
    </source>
</evidence>
<evidence type="ECO:0000256" key="12">
    <source>
        <dbReference type="ARBA" id="ARBA00034430"/>
    </source>
</evidence>
<feature type="region of interest" description="Disordered" evidence="13">
    <location>
        <begin position="209"/>
        <end position="241"/>
    </location>
</feature>
<keyword evidence="3" id="KW-0813">Transport</keyword>
<keyword evidence="11" id="KW-0407">Ion channel</keyword>
<dbReference type="OrthoDB" id="7626281at2"/>
<feature type="compositionally biased region" description="Polar residues" evidence="13">
    <location>
        <begin position="356"/>
        <end position="367"/>
    </location>
</feature>
<dbReference type="Proteomes" id="UP000291758">
    <property type="component" value="Chromosome"/>
</dbReference>
<dbReference type="PANTHER" id="PTHR31462">
    <property type="entry name" value="ENDOSOMAL/LYSOSOMAL POTASSIUM CHANNEL TMEM175"/>
    <property type="match status" value="1"/>
</dbReference>
<evidence type="ECO:0000256" key="4">
    <source>
        <dbReference type="ARBA" id="ARBA00022538"/>
    </source>
</evidence>
<feature type="transmembrane region" description="Helical" evidence="14">
    <location>
        <begin position="88"/>
        <end position="106"/>
    </location>
</feature>
<keyword evidence="16" id="KW-1185">Reference proteome</keyword>
<name>A0A4P6EJE5_9MICO</name>
<evidence type="ECO:0000256" key="13">
    <source>
        <dbReference type="SAM" id="MobiDB-lite"/>
    </source>
</evidence>
<evidence type="ECO:0000256" key="11">
    <source>
        <dbReference type="ARBA" id="ARBA00023303"/>
    </source>
</evidence>
<feature type="compositionally biased region" description="Low complexity" evidence="13">
    <location>
        <begin position="303"/>
        <end position="327"/>
    </location>
</feature>
<accession>A0A4P6EJE5</accession>
<organism evidence="15 16">
    <name type="scientific">Xylanimonas allomyrinae</name>
    <dbReference type="NCBI Taxonomy" id="2509459"/>
    <lineage>
        <taxon>Bacteria</taxon>
        <taxon>Bacillati</taxon>
        <taxon>Actinomycetota</taxon>
        <taxon>Actinomycetes</taxon>
        <taxon>Micrococcales</taxon>
        <taxon>Promicromonosporaceae</taxon>
        <taxon>Xylanimonas</taxon>
    </lineage>
</organism>
<keyword evidence="5 14" id="KW-0812">Transmembrane</keyword>
<feature type="compositionally biased region" description="Polar residues" evidence="13">
    <location>
        <begin position="287"/>
        <end position="296"/>
    </location>
</feature>
<sequence>MSEQAALRPGLGTFRRLEFFTDGVFAIVMTIIVLEVGIPEGPAAQLWAQLGERLPELGTYALTFVTLGALWFGNRTQGEFLERADHPLVWLVLALLLTVALVPFSAGLLGEFPTARPAVVFFGAHLTVVYMLHALVWTYASGHPGLLRDGVPAGYRRRSRLYSWMPAGGYALATLLGLAVPVVGLAGFLLVPVPLVSGLFYRGWGGCTTGSRRRSRRERAAGPHAQAARAAGAASRAGAADGVRAPMPRRCAYRDRIISRGPSLVMLAAVPNESCRAKIASMRPVPASSNPSTVVTRPSEAMSVPPGTPGAATANTPSSTTNSSMVPAAGSSPYSTWETVMARNVMLMTEPGMWTCASSGTPKSTMRLSRERDADAPLSATGRVAAEDMVPTAVRYAAP</sequence>
<feature type="transmembrane region" description="Helical" evidence="14">
    <location>
        <begin position="58"/>
        <end position="76"/>
    </location>
</feature>
<feature type="transmembrane region" description="Helical" evidence="14">
    <location>
        <begin position="20"/>
        <end position="38"/>
    </location>
</feature>
<keyword evidence="10 14" id="KW-0472">Membrane</keyword>
<dbReference type="InterPro" id="IPR010617">
    <property type="entry name" value="TMEM175-like"/>
</dbReference>
<dbReference type="PANTHER" id="PTHR31462:SF5">
    <property type="entry name" value="ENDOSOMAL_LYSOSOMAL PROTON CHANNEL TMEM175"/>
    <property type="match status" value="1"/>
</dbReference>
<dbReference type="AlphaFoldDB" id="A0A4P6EJE5"/>
<keyword evidence="6" id="KW-0631">Potassium channel</keyword>
<keyword evidence="9" id="KW-0406">Ion transport</keyword>
<evidence type="ECO:0000256" key="1">
    <source>
        <dbReference type="ARBA" id="ARBA00004141"/>
    </source>
</evidence>
<evidence type="ECO:0000313" key="16">
    <source>
        <dbReference type="Proteomes" id="UP000291758"/>
    </source>
</evidence>
<evidence type="ECO:0000256" key="9">
    <source>
        <dbReference type="ARBA" id="ARBA00023065"/>
    </source>
</evidence>
<evidence type="ECO:0000256" key="2">
    <source>
        <dbReference type="ARBA" id="ARBA00006920"/>
    </source>
</evidence>
<evidence type="ECO:0000256" key="14">
    <source>
        <dbReference type="SAM" id="Phobius"/>
    </source>
</evidence>
<dbReference type="Pfam" id="PF06736">
    <property type="entry name" value="TMEM175"/>
    <property type="match status" value="1"/>
</dbReference>